<feature type="transmembrane region" description="Helical" evidence="6">
    <location>
        <begin position="182"/>
        <end position="202"/>
    </location>
</feature>
<dbReference type="GO" id="GO:0015171">
    <property type="term" value="F:amino acid transmembrane transporter activity"/>
    <property type="evidence" value="ECO:0007669"/>
    <property type="project" value="TreeGrafter"/>
</dbReference>
<evidence type="ECO:0000256" key="5">
    <source>
        <dbReference type="ARBA" id="ARBA00023136"/>
    </source>
</evidence>
<evidence type="ECO:0000256" key="6">
    <source>
        <dbReference type="SAM" id="Phobius"/>
    </source>
</evidence>
<name>A0A7Z2T810_9VIBR</name>
<feature type="transmembrane region" description="Helical" evidence="6">
    <location>
        <begin position="117"/>
        <end position="139"/>
    </location>
</feature>
<dbReference type="Proteomes" id="UP000464262">
    <property type="component" value="Chromosome 2"/>
</dbReference>
<dbReference type="AlphaFoldDB" id="A0A7Z2T810"/>
<dbReference type="InterPro" id="IPR001123">
    <property type="entry name" value="LeuE-type"/>
</dbReference>
<proteinExistence type="predicted"/>
<dbReference type="GO" id="GO:0005886">
    <property type="term" value="C:plasma membrane"/>
    <property type="evidence" value="ECO:0007669"/>
    <property type="project" value="UniProtKB-SubCell"/>
</dbReference>
<gene>
    <name evidence="7" type="ORF">GT360_20950</name>
</gene>
<feature type="transmembrane region" description="Helical" evidence="6">
    <location>
        <begin position="159"/>
        <end position="175"/>
    </location>
</feature>
<dbReference type="KEGG" id="vas:GT360_20950"/>
<keyword evidence="2" id="KW-1003">Cell membrane</keyword>
<reference evidence="7 8" key="1">
    <citation type="submission" date="2020-01" db="EMBL/GenBank/DDBJ databases">
        <title>Whole genome and functional gene identification of agarase of Vibrio HN897.</title>
        <authorList>
            <person name="Liu Y."/>
            <person name="Zhao Z."/>
        </authorList>
    </citation>
    <scope>NUCLEOTIDE SEQUENCE [LARGE SCALE GENOMIC DNA]</scope>
    <source>
        <strain evidence="7 8">HN897</strain>
    </source>
</reference>
<dbReference type="PANTHER" id="PTHR30086:SF16">
    <property type="entry name" value="AMINO ACID EFFLUX PERMEASE RHTB FAMILY"/>
    <property type="match status" value="1"/>
</dbReference>
<sequence>MTFSVWLSLFTVCLLGAMSPGPSLAMVAKHSLAGGRANGLATAWAHALGIGFYAFITITGLSVLLVQAPAVFKGITLLGALYLAYLGWNSLRSKGGVVEKLEKGEQASLKQAAKEGLMISLLSPKIMVFFTALFSQFVAMADSLSNQVVIVTTPLIVDGLWYSLITLLLSSPLFIEKIRARALLIDRLTGIVLIGLAVRVLVTL</sequence>
<dbReference type="PANTHER" id="PTHR30086">
    <property type="entry name" value="ARGININE EXPORTER PROTEIN ARGO"/>
    <property type="match status" value="1"/>
</dbReference>
<evidence type="ECO:0000256" key="2">
    <source>
        <dbReference type="ARBA" id="ARBA00022475"/>
    </source>
</evidence>
<dbReference type="Pfam" id="PF01810">
    <property type="entry name" value="LysE"/>
    <property type="match status" value="1"/>
</dbReference>
<comment type="subcellular location">
    <subcellularLocation>
        <location evidence="1">Cell membrane</location>
        <topology evidence="1">Multi-pass membrane protein</topology>
    </subcellularLocation>
</comment>
<evidence type="ECO:0000256" key="4">
    <source>
        <dbReference type="ARBA" id="ARBA00022989"/>
    </source>
</evidence>
<dbReference type="EMBL" id="CP047476">
    <property type="protein sequence ID" value="QIA65967.1"/>
    <property type="molecule type" value="Genomic_DNA"/>
</dbReference>
<keyword evidence="4 6" id="KW-1133">Transmembrane helix</keyword>
<keyword evidence="8" id="KW-1185">Reference proteome</keyword>
<keyword evidence="5 6" id="KW-0472">Membrane</keyword>
<dbReference type="RefSeq" id="WP_164650862.1">
    <property type="nucleotide sequence ID" value="NZ_CP047476.1"/>
</dbReference>
<protein>
    <submittedName>
        <fullName evidence="7">LysE family transporter</fullName>
    </submittedName>
</protein>
<evidence type="ECO:0000313" key="7">
    <source>
        <dbReference type="EMBL" id="QIA65967.1"/>
    </source>
</evidence>
<keyword evidence="3 6" id="KW-0812">Transmembrane</keyword>
<feature type="transmembrane region" description="Helical" evidence="6">
    <location>
        <begin position="43"/>
        <end position="66"/>
    </location>
</feature>
<evidence type="ECO:0000256" key="3">
    <source>
        <dbReference type="ARBA" id="ARBA00022692"/>
    </source>
</evidence>
<evidence type="ECO:0000313" key="8">
    <source>
        <dbReference type="Proteomes" id="UP000464262"/>
    </source>
</evidence>
<evidence type="ECO:0000256" key="1">
    <source>
        <dbReference type="ARBA" id="ARBA00004651"/>
    </source>
</evidence>
<accession>A0A7Z2T810</accession>
<organism evidence="7 8">
    <name type="scientific">Vibrio astriarenae</name>
    <dbReference type="NCBI Taxonomy" id="1481923"/>
    <lineage>
        <taxon>Bacteria</taxon>
        <taxon>Pseudomonadati</taxon>
        <taxon>Pseudomonadota</taxon>
        <taxon>Gammaproteobacteria</taxon>
        <taxon>Vibrionales</taxon>
        <taxon>Vibrionaceae</taxon>
        <taxon>Vibrio</taxon>
    </lineage>
</organism>